<dbReference type="InterPro" id="IPR036388">
    <property type="entry name" value="WH-like_DNA-bd_sf"/>
</dbReference>
<dbReference type="PANTHER" id="PTHR30126:SF6">
    <property type="entry name" value="HTH-TYPE TRANSCRIPTIONAL REGULATOR CYSB-RELATED"/>
    <property type="match status" value="1"/>
</dbReference>
<name>A0A1R4HCG4_9GAMM</name>
<dbReference type="Gene3D" id="3.40.190.10">
    <property type="entry name" value="Periplasmic binding protein-like II"/>
    <property type="match status" value="2"/>
</dbReference>
<accession>A0A1R4HCG4</accession>
<keyword evidence="4" id="KW-0804">Transcription</keyword>
<dbReference type="SUPFAM" id="SSF46785">
    <property type="entry name" value="Winged helix' DNA-binding domain"/>
    <property type="match status" value="1"/>
</dbReference>
<dbReference type="PROSITE" id="PS50931">
    <property type="entry name" value="HTH_LYSR"/>
    <property type="match status" value="1"/>
</dbReference>
<dbReference type="InterPro" id="IPR000847">
    <property type="entry name" value="LysR_HTH_N"/>
</dbReference>
<sequence length="315" mass="35257">MEAVDVKIMNLIQLRYIREIVRQNLSISQASETLHTSQSGVSRQIQLLEEELKLQIFQRNGKRLVGITEPGEIIVALSKRILRELENIKRVGEEFTQKDKGSLTIATTHTQARYFLPVAVKQFMQAYPNVALTIHQGNPTQVAEQVASGEADIGIATESINTYENLLCLPCYQWNRCIVTQQEHPLLNDAPLTLEKLVRYPLITYDFAFTGGSLVKQVFNQAGLEPNVVLTAIDADVIKTYVNLGLGIGLLAAMAYNPERDANLAMLDASHLFPASTTYLGLRKDAFLRDYVYDFIHILVPELNRSAVISALKVQ</sequence>
<keyword evidence="2" id="KW-0805">Transcription regulation</keyword>
<evidence type="ECO:0000256" key="2">
    <source>
        <dbReference type="ARBA" id="ARBA00023015"/>
    </source>
</evidence>
<dbReference type="InterPro" id="IPR036390">
    <property type="entry name" value="WH_DNA-bd_sf"/>
</dbReference>
<dbReference type="GO" id="GO:0019344">
    <property type="term" value="P:cysteine biosynthetic process"/>
    <property type="evidence" value="ECO:0007669"/>
    <property type="project" value="TreeGrafter"/>
</dbReference>
<dbReference type="Pfam" id="PF00126">
    <property type="entry name" value="HTH_1"/>
    <property type="match status" value="1"/>
</dbReference>
<dbReference type="GO" id="GO:0000976">
    <property type="term" value="F:transcription cis-regulatory region binding"/>
    <property type="evidence" value="ECO:0007669"/>
    <property type="project" value="TreeGrafter"/>
</dbReference>
<dbReference type="Proteomes" id="UP000195442">
    <property type="component" value="Unassembled WGS sequence"/>
</dbReference>
<gene>
    <name evidence="6" type="primary">cysB</name>
    <name evidence="6" type="ORF">CRENPOLYSF2_370039</name>
</gene>
<evidence type="ECO:0000256" key="1">
    <source>
        <dbReference type="ARBA" id="ARBA00009437"/>
    </source>
</evidence>
<organism evidence="6 7">
    <name type="scientific">Crenothrix polyspora</name>
    <dbReference type="NCBI Taxonomy" id="360316"/>
    <lineage>
        <taxon>Bacteria</taxon>
        <taxon>Pseudomonadati</taxon>
        <taxon>Pseudomonadota</taxon>
        <taxon>Gammaproteobacteria</taxon>
        <taxon>Methylococcales</taxon>
        <taxon>Crenotrichaceae</taxon>
        <taxon>Crenothrix</taxon>
    </lineage>
</organism>
<dbReference type="SUPFAM" id="SSF53850">
    <property type="entry name" value="Periplasmic binding protein-like II"/>
    <property type="match status" value="1"/>
</dbReference>
<keyword evidence="3 6" id="KW-0238">DNA-binding</keyword>
<dbReference type="NCBIfam" id="NF009327">
    <property type="entry name" value="PRK12684.1"/>
    <property type="match status" value="1"/>
</dbReference>
<dbReference type="InterPro" id="IPR037423">
    <property type="entry name" value="CysB_PBP2"/>
</dbReference>
<keyword evidence="7" id="KW-1185">Reference proteome</keyword>
<protein>
    <submittedName>
        <fullName evidence="6">DNA-binding transcriptional dual regulator, O-acetyl-L-serine-binding</fullName>
    </submittedName>
</protein>
<evidence type="ECO:0000259" key="5">
    <source>
        <dbReference type="PROSITE" id="PS50931"/>
    </source>
</evidence>
<dbReference type="InterPro" id="IPR005119">
    <property type="entry name" value="LysR_subst-bd"/>
</dbReference>
<dbReference type="Pfam" id="PF03466">
    <property type="entry name" value="LysR_substrate"/>
    <property type="match status" value="1"/>
</dbReference>
<dbReference type="EMBL" id="FUKJ01000301">
    <property type="protein sequence ID" value="SJM93935.1"/>
    <property type="molecule type" value="Genomic_DNA"/>
</dbReference>
<evidence type="ECO:0000256" key="3">
    <source>
        <dbReference type="ARBA" id="ARBA00023125"/>
    </source>
</evidence>
<reference evidence="7" key="1">
    <citation type="submission" date="2017-02" db="EMBL/GenBank/DDBJ databases">
        <authorList>
            <person name="Daims H."/>
        </authorList>
    </citation>
    <scope>NUCLEOTIDE SEQUENCE [LARGE SCALE GENOMIC DNA]</scope>
</reference>
<feature type="domain" description="HTH lysR-type" evidence="5">
    <location>
        <begin position="9"/>
        <end position="67"/>
    </location>
</feature>
<dbReference type="CDD" id="cd08413">
    <property type="entry name" value="PBP2_CysB_like"/>
    <property type="match status" value="1"/>
</dbReference>
<dbReference type="Gene3D" id="1.10.10.10">
    <property type="entry name" value="Winged helix-like DNA-binding domain superfamily/Winged helix DNA-binding domain"/>
    <property type="match status" value="1"/>
</dbReference>
<comment type="similarity">
    <text evidence="1">Belongs to the LysR transcriptional regulatory family.</text>
</comment>
<proteinExistence type="inferred from homology"/>
<dbReference type="GO" id="GO:0003700">
    <property type="term" value="F:DNA-binding transcription factor activity"/>
    <property type="evidence" value="ECO:0007669"/>
    <property type="project" value="InterPro"/>
</dbReference>
<evidence type="ECO:0000313" key="6">
    <source>
        <dbReference type="EMBL" id="SJM93935.1"/>
    </source>
</evidence>
<evidence type="ECO:0000313" key="7">
    <source>
        <dbReference type="Proteomes" id="UP000195442"/>
    </source>
</evidence>
<evidence type="ECO:0000256" key="4">
    <source>
        <dbReference type="ARBA" id="ARBA00023163"/>
    </source>
</evidence>
<dbReference type="AlphaFoldDB" id="A0A1R4HCG4"/>
<dbReference type="PRINTS" id="PR00039">
    <property type="entry name" value="HTHLYSR"/>
</dbReference>
<dbReference type="PANTHER" id="PTHR30126">
    <property type="entry name" value="HTH-TYPE TRANSCRIPTIONAL REGULATOR"/>
    <property type="match status" value="1"/>
</dbReference>